<evidence type="ECO:0000313" key="1">
    <source>
        <dbReference type="EMBL" id="WOL00042.1"/>
    </source>
</evidence>
<organism evidence="1 2">
    <name type="scientific">Canna indica</name>
    <name type="common">Indian-shot</name>
    <dbReference type="NCBI Taxonomy" id="4628"/>
    <lineage>
        <taxon>Eukaryota</taxon>
        <taxon>Viridiplantae</taxon>
        <taxon>Streptophyta</taxon>
        <taxon>Embryophyta</taxon>
        <taxon>Tracheophyta</taxon>
        <taxon>Spermatophyta</taxon>
        <taxon>Magnoliopsida</taxon>
        <taxon>Liliopsida</taxon>
        <taxon>Zingiberales</taxon>
        <taxon>Cannaceae</taxon>
        <taxon>Canna</taxon>
    </lineage>
</organism>
<reference evidence="1 2" key="1">
    <citation type="submission" date="2023-10" db="EMBL/GenBank/DDBJ databases">
        <title>Chromosome-scale genome assembly provides insights into flower coloration mechanisms of Canna indica.</title>
        <authorList>
            <person name="Li C."/>
        </authorList>
    </citation>
    <scope>NUCLEOTIDE SEQUENCE [LARGE SCALE GENOMIC DNA]</scope>
    <source>
        <tissue evidence="1">Flower</tissue>
    </source>
</reference>
<accession>A0AAQ3K1I3</accession>
<sequence>MPPSRSGNSMNGYYWYSYWDISYNRHIKGAHRTRTAFGSAAVVGAVSTNVDSIAAASLKCLLPPTALIASSTEPSCQLTITDCLPLPPQLAFLTFQLLLPMEPLDLEGFDMFSFEDSDF</sequence>
<protein>
    <submittedName>
        <fullName evidence="1">Uncharacterized protein</fullName>
    </submittedName>
</protein>
<name>A0AAQ3K1I3_9LILI</name>
<dbReference type="EMBL" id="CP136892">
    <property type="protein sequence ID" value="WOL00042.1"/>
    <property type="molecule type" value="Genomic_DNA"/>
</dbReference>
<gene>
    <name evidence="1" type="ORF">Cni_G08755</name>
</gene>
<evidence type="ECO:0000313" key="2">
    <source>
        <dbReference type="Proteomes" id="UP001327560"/>
    </source>
</evidence>
<keyword evidence="2" id="KW-1185">Reference proteome</keyword>
<dbReference type="AlphaFoldDB" id="A0AAQ3K1I3"/>
<dbReference type="Proteomes" id="UP001327560">
    <property type="component" value="Chromosome 3"/>
</dbReference>
<proteinExistence type="predicted"/>